<feature type="transmembrane region" description="Helical" evidence="1">
    <location>
        <begin position="137"/>
        <end position="160"/>
    </location>
</feature>
<evidence type="ECO:0000256" key="1">
    <source>
        <dbReference type="SAM" id="Phobius"/>
    </source>
</evidence>
<sequence>MIKYYIFLTIMIAVNTLYPIVIVEEKVNKKSMYLWQNLEYTLIYTGDADKFKAEGINTNAISDFEVLNERVEIETIHKDNEIPTMNYKIIYTMKPLRNGKLKIPELEARYYNVERGNSLVPKEQMINEYNIRVFSSWFLLIMIGQWVVIILIALLIYKFIRDQYKLNKKNFENKKNHNQNI</sequence>
<comment type="caution">
    <text evidence="2">The sequence shown here is derived from an EMBL/GenBank/DDBJ whole genome shotgun (WGS) entry which is preliminary data.</text>
</comment>
<reference evidence="2 3" key="1">
    <citation type="submission" date="2012-07" db="EMBL/GenBank/DDBJ databases">
        <title>Genome sequence of Brachyspira sp. 30446, isolated from a pig with mucohaemorrhagic colitis.</title>
        <authorList>
            <person name="Rubin J.E."/>
            <person name="Fernando C."/>
            <person name="Harding J.C.S."/>
            <person name="Hill J.E."/>
        </authorList>
    </citation>
    <scope>NUCLEOTIDE SEQUENCE [LARGE SCALE GENOMIC DNA]</scope>
    <source>
        <strain evidence="2 3">30446</strain>
    </source>
</reference>
<dbReference type="Pfam" id="PF13584">
    <property type="entry name" value="BatD"/>
    <property type="match status" value="1"/>
</dbReference>
<protein>
    <submittedName>
        <fullName evidence="2">Uncharacterized protein</fullName>
    </submittedName>
</protein>
<keyword evidence="1" id="KW-0472">Membrane</keyword>
<organism evidence="2 3">
    <name type="scientific">Brachyspira hampsonii 30446</name>
    <dbReference type="NCBI Taxonomy" id="1289135"/>
    <lineage>
        <taxon>Bacteria</taxon>
        <taxon>Pseudomonadati</taxon>
        <taxon>Spirochaetota</taxon>
        <taxon>Spirochaetia</taxon>
        <taxon>Brachyspirales</taxon>
        <taxon>Brachyspiraceae</taxon>
        <taxon>Brachyspira</taxon>
    </lineage>
</organism>
<keyword evidence="1" id="KW-0812">Transmembrane</keyword>
<evidence type="ECO:0000313" key="3">
    <source>
        <dbReference type="Proteomes" id="UP000011663"/>
    </source>
</evidence>
<proteinExistence type="predicted"/>
<dbReference type="Proteomes" id="UP000011663">
    <property type="component" value="Unassembled WGS sequence"/>
</dbReference>
<dbReference type="EMBL" id="ALNZ01000035">
    <property type="protein sequence ID" value="EKV55959.1"/>
    <property type="molecule type" value="Genomic_DNA"/>
</dbReference>
<gene>
    <name evidence="2" type="ORF">A966_12978</name>
</gene>
<keyword evidence="1" id="KW-1133">Transmembrane helix</keyword>
<accession>A0A2U4EZF3</accession>
<dbReference type="AlphaFoldDB" id="A0A2U4EZF3"/>
<evidence type="ECO:0000313" key="2">
    <source>
        <dbReference type="EMBL" id="EKV55959.1"/>
    </source>
</evidence>
<dbReference type="STRING" id="1289135.A966_12978"/>
<dbReference type="InterPro" id="IPR025738">
    <property type="entry name" value="BatD"/>
</dbReference>
<name>A0A2U4EZF3_9SPIR</name>
<feature type="transmembrane region" description="Helical" evidence="1">
    <location>
        <begin position="5"/>
        <end position="23"/>
    </location>
</feature>